<dbReference type="Pfam" id="PF20143">
    <property type="entry name" value="NAD_kinase_C"/>
    <property type="match status" value="1"/>
</dbReference>
<keyword evidence="1 8" id="KW-0963">Cytoplasm</keyword>
<dbReference type="GO" id="GO:0006741">
    <property type="term" value="P:NADP+ biosynthetic process"/>
    <property type="evidence" value="ECO:0007669"/>
    <property type="project" value="UniProtKB-UniRule"/>
</dbReference>
<dbReference type="InterPro" id="IPR017438">
    <property type="entry name" value="ATP-NAD_kinase_N"/>
</dbReference>
<name>A0A1Q6DUV0_METT1</name>
<keyword evidence="3 8" id="KW-0547">Nucleotide-binding</keyword>
<keyword evidence="5 8" id="KW-0067">ATP-binding</keyword>
<dbReference type="GO" id="GO:0005737">
    <property type="term" value="C:cytoplasm"/>
    <property type="evidence" value="ECO:0007669"/>
    <property type="project" value="UniProtKB-SubCell"/>
</dbReference>
<feature type="binding site" evidence="8">
    <location>
        <position position="166"/>
    </location>
    <ligand>
        <name>NAD(+)</name>
        <dbReference type="ChEBI" id="CHEBI:57540"/>
    </ligand>
</feature>
<evidence type="ECO:0000256" key="7">
    <source>
        <dbReference type="ARBA" id="ARBA00023027"/>
    </source>
</evidence>
<evidence type="ECO:0000256" key="3">
    <source>
        <dbReference type="ARBA" id="ARBA00022741"/>
    </source>
</evidence>
<evidence type="ECO:0000256" key="4">
    <source>
        <dbReference type="ARBA" id="ARBA00022777"/>
    </source>
</evidence>
<evidence type="ECO:0000256" key="1">
    <source>
        <dbReference type="ARBA" id="ARBA00022490"/>
    </source>
</evidence>
<dbReference type="GO" id="GO:0046872">
    <property type="term" value="F:metal ion binding"/>
    <property type="evidence" value="ECO:0007669"/>
    <property type="project" value="UniProtKB-UniRule"/>
</dbReference>
<feature type="binding site" evidence="8">
    <location>
        <position position="201"/>
    </location>
    <ligand>
        <name>NAD(+)</name>
        <dbReference type="ChEBI" id="CHEBI:57540"/>
    </ligand>
</feature>
<evidence type="ECO:0000256" key="2">
    <source>
        <dbReference type="ARBA" id="ARBA00022679"/>
    </source>
</evidence>
<comment type="caution">
    <text evidence="8">Lacks conserved residue(s) required for the propagation of feature annotation.</text>
</comment>
<feature type="binding site" evidence="8">
    <location>
        <position position="236"/>
    </location>
    <ligand>
        <name>NAD(+)</name>
        <dbReference type="ChEBI" id="CHEBI:57540"/>
    </ligand>
</feature>
<gene>
    <name evidence="8" type="primary">nadK</name>
    <name evidence="9" type="ORF">BTN85_0608</name>
</gene>
<dbReference type="InterPro" id="IPR017437">
    <property type="entry name" value="ATP-NAD_kinase_PpnK-typ_C"/>
</dbReference>
<protein>
    <recommendedName>
        <fullName evidence="8">NAD kinase</fullName>
        <ecNumber evidence="8">2.7.1.23</ecNumber>
    </recommendedName>
    <alternativeName>
        <fullName evidence="8">ATP-dependent NAD kinase</fullName>
    </alternativeName>
</protein>
<comment type="similarity">
    <text evidence="8">Belongs to the NAD kinase family.</text>
</comment>
<proteinExistence type="inferred from homology"/>
<dbReference type="EMBL" id="MSDW01000001">
    <property type="protein sequence ID" value="OKY78123.1"/>
    <property type="molecule type" value="Genomic_DNA"/>
</dbReference>
<sequence>MKADKIGLVSRFNSKDSLKLTKNLLSHLNKSDVDILIEKETAMRIGQQGVGFSNLEKCDFIVTVGGDGTILKTFQVLADPVPILGINTGEVGFLTSIERDENYKQIVSDKINSFDVEKRERLKVDVKNKNLPPAVNEVVILTSEPAKMLQLTIKLRGREIERFRADGLVVSTPTGSTAYSMSAGGPILDPNVEAFVLVPIAPYKLSARPFVVPSSFNFTVELIRKGKEADLVVDGQTSEKISEGQKIKFTKAEKPAFFVKTKGHDFYSKIREKLI</sequence>
<accession>A0A1Q6DUV0</accession>
<comment type="catalytic activity">
    <reaction evidence="8">
        <text>NAD(+) + ATP = ADP + NADP(+) + H(+)</text>
        <dbReference type="Rhea" id="RHEA:18629"/>
        <dbReference type="ChEBI" id="CHEBI:15378"/>
        <dbReference type="ChEBI" id="CHEBI:30616"/>
        <dbReference type="ChEBI" id="CHEBI:57540"/>
        <dbReference type="ChEBI" id="CHEBI:58349"/>
        <dbReference type="ChEBI" id="CHEBI:456216"/>
        <dbReference type="EC" id="2.7.1.23"/>
    </reaction>
</comment>
<organism evidence="9 10">
    <name type="scientific">Methanohalarchaeum thermophilum</name>
    <dbReference type="NCBI Taxonomy" id="1903181"/>
    <lineage>
        <taxon>Archaea</taxon>
        <taxon>Methanobacteriati</taxon>
        <taxon>Methanobacteriota</taxon>
        <taxon>Methanonatronarchaeia</taxon>
        <taxon>Methanonatronarchaeales</taxon>
        <taxon>Methanonatronarchaeaceae</taxon>
        <taxon>Candidatus Methanohalarchaeum</taxon>
    </lineage>
</organism>
<dbReference type="Proteomes" id="UP000185744">
    <property type="component" value="Unassembled WGS sequence"/>
</dbReference>
<dbReference type="Gene3D" id="3.40.50.10330">
    <property type="entry name" value="Probable inorganic polyphosphate/atp-NAD kinase, domain 1"/>
    <property type="match status" value="1"/>
</dbReference>
<comment type="subcellular location">
    <subcellularLocation>
        <location evidence="8">Cytoplasm</location>
    </subcellularLocation>
</comment>
<dbReference type="STRING" id="1903181.BTN85_0608"/>
<dbReference type="Gene3D" id="2.60.200.30">
    <property type="entry name" value="Probable inorganic polyphosphate/atp-NAD kinase, domain 2"/>
    <property type="match status" value="1"/>
</dbReference>
<keyword evidence="7 8" id="KW-0520">NAD</keyword>
<dbReference type="Pfam" id="PF01513">
    <property type="entry name" value="NAD_kinase"/>
    <property type="match status" value="1"/>
</dbReference>
<comment type="function">
    <text evidence="8">Involved in the regulation of the intracellular balance of NAD and NADP, and is a key enzyme in the biosynthesis of NADP. Catalyzes specifically the phosphorylation on 2'-hydroxyl of the adenosine moiety of NAD to yield NADP.</text>
</comment>
<dbReference type="AlphaFoldDB" id="A0A1Q6DUV0"/>
<feature type="binding site" evidence="8">
    <location>
        <begin position="67"/>
        <end position="68"/>
    </location>
    <ligand>
        <name>NAD(+)</name>
        <dbReference type="ChEBI" id="CHEBI:57540"/>
    </ligand>
</feature>
<keyword evidence="6 8" id="KW-0521">NADP</keyword>
<evidence type="ECO:0000256" key="6">
    <source>
        <dbReference type="ARBA" id="ARBA00022857"/>
    </source>
</evidence>
<dbReference type="PANTHER" id="PTHR20275">
    <property type="entry name" value="NAD KINASE"/>
    <property type="match status" value="1"/>
</dbReference>
<dbReference type="SUPFAM" id="SSF111331">
    <property type="entry name" value="NAD kinase/diacylglycerol kinase-like"/>
    <property type="match status" value="1"/>
</dbReference>
<dbReference type="PANTHER" id="PTHR20275:SF43">
    <property type="entry name" value="BIFUNCTIONAL NADP PHOSPHATASE_NAD KINASE"/>
    <property type="match status" value="1"/>
</dbReference>
<feature type="binding site" evidence="8">
    <location>
        <position position="147"/>
    </location>
    <ligand>
        <name>NAD(+)</name>
        <dbReference type="ChEBI" id="CHEBI:57540"/>
    </ligand>
</feature>
<keyword evidence="4 8" id="KW-0418">Kinase</keyword>
<feature type="active site" description="Proton acceptor" evidence="8">
    <location>
        <position position="67"/>
    </location>
</feature>
<evidence type="ECO:0000313" key="10">
    <source>
        <dbReference type="Proteomes" id="UP000185744"/>
    </source>
</evidence>
<dbReference type="GO" id="GO:0005524">
    <property type="term" value="F:ATP binding"/>
    <property type="evidence" value="ECO:0007669"/>
    <property type="project" value="UniProtKB-KW"/>
</dbReference>
<dbReference type="GO" id="GO:0019674">
    <property type="term" value="P:NAD+ metabolic process"/>
    <property type="evidence" value="ECO:0007669"/>
    <property type="project" value="InterPro"/>
</dbReference>
<dbReference type="InterPro" id="IPR002504">
    <property type="entry name" value="NADK"/>
</dbReference>
<comment type="caution">
    <text evidence="9">The sequence shown here is derived from an EMBL/GenBank/DDBJ whole genome shotgun (WGS) entry which is preliminary data.</text>
</comment>
<keyword evidence="2 8" id="KW-0808">Transferase</keyword>
<evidence type="ECO:0000313" key="9">
    <source>
        <dbReference type="EMBL" id="OKY78123.1"/>
    </source>
</evidence>
<dbReference type="EC" id="2.7.1.23" evidence="8"/>
<dbReference type="InterPro" id="IPR016064">
    <property type="entry name" value="NAD/diacylglycerol_kinase_sf"/>
</dbReference>
<feature type="binding site" evidence="8">
    <location>
        <position position="164"/>
    </location>
    <ligand>
        <name>NAD(+)</name>
        <dbReference type="ChEBI" id="CHEBI:57540"/>
    </ligand>
</feature>
<evidence type="ECO:0000256" key="8">
    <source>
        <dbReference type="HAMAP-Rule" id="MF_00361"/>
    </source>
</evidence>
<keyword evidence="10" id="KW-1185">Reference proteome</keyword>
<feature type="binding site" evidence="8">
    <location>
        <position position="72"/>
    </location>
    <ligand>
        <name>NAD(+)</name>
        <dbReference type="ChEBI" id="CHEBI:57540"/>
    </ligand>
</feature>
<evidence type="ECO:0000256" key="5">
    <source>
        <dbReference type="ARBA" id="ARBA00022840"/>
    </source>
</evidence>
<dbReference type="HAMAP" id="MF_00361">
    <property type="entry name" value="NAD_kinase"/>
    <property type="match status" value="1"/>
</dbReference>
<reference evidence="9" key="1">
    <citation type="submission" date="2016-12" db="EMBL/GenBank/DDBJ databases">
        <title>Discovery of methanogenic haloarchaea.</title>
        <authorList>
            <person name="Sorokin D.Y."/>
            <person name="Makarova K.S."/>
            <person name="Abbas B."/>
            <person name="Ferrer M."/>
            <person name="Golyshin P.N."/>
        </authorList>
    </citation>
    <scope>NUCLEOTIDE SEQUENCE [LARGE SCALE GENOMIC DNA]</scope>
    <source>
        <strain evidence="9">HMET1</strain>
    </source>
</reference>
<feature type="binding site" evidence="8">
    <location>
        <begin position="136"/>
        <end position="137"/>
    </location>
    <ligand>
        <name>NAD(+)</name>
        <dbReference type="ChEBI" id="CHEBI:57540"/>
    </ligand>
</feature>
<dbReference type="InParanoid" id="A0A1Q6DUV0"/>
<dbReference type="GO" id="GO:0003951">
    <property type="term" value="F:NAD+ kinase activity"/>
    <property type="evidence" value="ECO:0007669"/>
    <property type="project" value="UniProtKB-UniRule"/>
</dbReference>
<dbReference type="FunFam" id="2.60.200.30:FF:000009">
    <property type="entry name" value="Poly(P)/ATP NAD kinase"/>
    <property type="match status" value="1"/>
</dbReference>
<feature type="binding site" evidence="8">
    <location>
        <begin position="177"/>
        <end position="182"/>
    </location>
    <ligand>
        <name>NAD(+)</name>
        <dbReference type="ChEBI" id="CHEBI:57540"/>
    </ligand>
</feature>
<comment type="cofactor">
    <cofactor evidence="8">
        <name>a divalent metal cation</name>
        <dbReference type="ChEBI" id="CHEBI:60240"/>
    </cofactor>
</comment>